<keyword evidence="3" id="KW-0597">Phosphoprotein</keyword>
<keyword evidence="8" id="KW-1133">Transmembrane helix</keyword>
<dbReference type="CDD" id="cd00082">
    <property type="entry name" value="HisKA"/>
    <property type="match status" value="1"/>
</dbReference>
<dbReference type="GO" id="GO:0000155">
    <property type="term" value="F:phosphorelay sensor kinase activity"/>
    <property type="evidence" value="ECO:0007669"/>
    <property type="project" value="InterPro"/>
</dbReference>
<dbReference type="InterPro" id="IPR036097">
    <property type="entry name" value="HisK_dim/P_sf"/>
</dbReference>
<dbReference type="InterPro" id="IPR036890">
    <property type="entry name" value="HATPase_C_sf"/>
</dbReference>
<dbReference type="NCBIfam" id="TIGR00229">
    <property type="entry name" value="sensory_box"/>
    <property type="match status" value="1"/>
</dbReference>
<dbReference type="InterPro" id="IPR050351">
    <property type="entry name" value="BphY/WalK/GraS-like"/>
</dbReference>
<dbReference type="KEGG" id="bana:BARAN1_0050"/>
<dbReference type="EMBL" id="LS483254">
    <property type="protein sequence ID" value="SQD92075.1"/>
    <property type="molecule type" value="Genomic_DNA"/>
</dbReference>
<dbReference type="GO" id="GO:0000156">
    <property type="term" value="F:phosphorelay response regulator activity"/>
    <property type="evidence" value="ECO:0007669"/>
    <property type="project" value="TreeGrafter"/>
</dbReference>
<evidence type="ECO:0000259" key="10">
    <source>
        <dbReference type="PROSITE" id="PS50112"/>
    </source>
</evidence>
<keyword evidence="4" id="KW-0808">Transferase</keyword>
<dbReference type="InterPro" id="IPR003661">
    <property type="entry name" value="HisK_dim/P_dom"/>
</dbReference>
<feature type="coiled-coil region" evidence="7">
    <location>
        <begin position="366"/>
        <end position="396"/>
    </location>
</feature>
<dbReference type="SUPFAM" id="SSF55785">
    <property type="entry name" value="PYP-like sensor domain (PAS domain)"/>
    <property type="match status" value="2"/>
</dbReference>
<dbReference type="InterPro" id="IPR013656">
    <property type="entry name" value="PAS_4"/>
</dbReference>
<dbReference type="InterPro" id="IPR003594">
    <property type="entry name" value="HATPase_dom"/>
</dbReference>
<organism evidence="11 12">
    <name type="scientific">Candidatus Bipolaricaulis anaerobius</name>
    <dbReference type="NCBI Taxonomy" id="2026885"/>
    <lineage>
        <taxon>Bacteria</taxon>
        <taxon>Candidatus Bipolaricaulota</taxon>
        <taxon>Candidatus Bipolaricaulia</taxon>
        <taxon>Candidatus Bipolaricaulales</taxon>
        <taxon>Candidatus Bipolaricaulaceae</taxon>
        <taxon>Candidatus Bipolaricaulis</taxon>
    </lineage>
</organism>
<dbReference type="EC" id="2.7.13.3" evidence="2"/>
<feature type="domain" description="Histidine kinase" evidence="9">
    <location>
        <begin position="396"/>
        <end position="608"/>
    </location>
</feature>
<proteinExistence type="predicted"/>
<dbReference type="PROSITE" id="PS50112">
    <property type="entry name" value="PAS"/>
    <property type="match status" value="1"/>
</dbReference>
<dbReference type="InterPro" id="IPR005467">
    <property type="entry name" value="His_kinase_dom"/>
</dbReference>
<evidence type="ECO:0000256" key="5">
    <source>
        <dbReference type="ARBA" id="ARBA00022777"/>
    </source>
</evidence>
<dbReference type="PANTHER" id="PTHR42878">
    <property type="entry name" value="TWO-COMPONENT HISTIDINE KINASE"/>
    <property type="match status" value="1"/>
</dbReference>
<dbReference type="PRINTS" id="PR00344">
    <property type="entry name" value="BCTRLSENSOR"/>
</dbReference>
<keyword evidence="5 11" id="KW-0418">Kinase</keyword>
<evidence type="ECO:0000256" key="4">
    <source>
        <dbReference type="ARBA" id="ARBA00022679"/>
    </source>
</evidence>
<dbReference type="InterPro" id="IPR000014">
    <property type="entry name" value="PAS"/>
</dbReference>
<dbReference type="Pfam" id="PF00512">
    <property type="entry name" value="HisKA"/>
    <property type="match status" value="1"/>
</dbReference>
<accession>A0A2X3MIT3</accession>
<sequence>MTHRRRVWIVAGLFAGCAALVWGTAIPAGWTMALGGNLSVLLTLVGIALFSASFLLGWLGTAIAWVGAGLLALPVLVIPEFMLPQPMMGAVIPLLFAGIAVLGRGVGYLWEQRSHRREIHERLEDCYGREFYENSLNIIHVMSNRGNVSRRNRRSQELLGWPGRQSLQISEYVHPEDIDHFKDLLKTLFERGELRQERLRFLSQGGRAITVDIQGRRVTGTVAVLEAQDRSEVQALEHKLREQEARYRFLIEDGIDTLDLGIILWDEGKRVLWANQAVEEFFGVDREALVGLPAERVRDRIAEALDNGEEYTALVKDAYRSGAAVEPLVTRIRSGAGRHERVIQYRSIPIETARYRGGRIDYYTDITELKRLEDALRQEKAHLDEVNRNLKNFSDIVSHDLRNPTRTALGYLTSILDRHSDGELPAEVRADLAKAQGRLKRMDQLIVDLTKFSQMRVDSSRYEEVDVGRLVQEVCEDLGDRLKSVSVTIAADLPRVWAVPSLLRDVFQNLIWNAIKFNDKALPTVELGWKPYRGDSYLFYVRDNGPGIEADYLDIIFKIFEKLDSKTEGTGAGLAICRRIVEEHDGRIWAESEVGVGTTFNFTIPRVPANKGVESDAR</sequence>
<comment type="catalytic activity">
    <reaction evidence="1">
        <text>ATP + protein L-histidine = ADP + protein N-phospho-L-histidine.</text>
        <dbReference type="EC" id="2.7.13.3"/>
    </reaction>
</comment>
<dbReference type="GO" id="GO:0016020">
    <property type="term" value="C:membrane"/>
    <property type="evidence" value="ECO:0007669"/>
    <property type="project" value="UniProtKB-SubCell"/>
</dbReference>
<name>A0A2X3MIT3_9BACT</name>
<evidence type="ECO:0000256" key="1">
    <source>
        <dbReference type="ARBA" id="ARBA00000085"/>
    </source>
</evidence>
<evidence type="ECO:0000256" key="7">
    <source>
        <dbReference type="SAM" id="Coils"/>
    </source>
</evidence>
<keyword evidence="8" id="KW-0812">Transmembrane</keyword>
<keyword evidence="12" id="KW-1185">Reference proteome</keyword>
<dbReference type="CDD" id="cd00130">
    <property type="entry name" value="PAS"/>
    <property type="match status" value="2"/>
</dbReference>
<dbReference type="Gene3D" id="3.30.450.20">
    <property type="entry name" value="PAS domain"/>
    <property type="match status" value="2"/>
</dbReference>
<gene>
    <name evidence="11" type="ORF">BARAN1_0050</name>
</gene>
<keyword evidence="7" id="KW-0175">Coiled coil</keyword>
<dbReference type="SMART" id="SM00387">
    <property type="entry name" value="HATPase_c"/>
    <property type="match status" value="1"/>
</dbReference>
<evidence type="ECO:0000256" key="3">
    <source>
        <dbReference type="ARBA" id="ARBA00022553"/>
    </source>
</evidence>
<evidence type="ECO:0000313" key="12">
    <source>
        <dbReference type="Proteomes" id="UP000249818"/>
    </source>
</evidence>
<feature type="domain" description="PAS" evidence="10">
    <location>
        <begin position="243"/>
        <end position="291"/>
    </location>
</feature>
<reference evidence="12" key="1">
    <citation type="submission" date="2018-05" db="EMBL/GenBank/DDBJ databases">
        <authorList>
            <person name="Hao L."/>
        </authorList>
    </citation>
    <scope>NUCLEOTIDE SEQUENCE [LARGE SCALE GENOMIC DNA]</scope>
</reference>
<evidence type="ECO:0000256" key="6">
    <source>
        <dbReference type="ARBA" id="ARBA00023136"/>
    </source>
</evidence>
<evidence type="ECO:0000256" key="8">
    <source>
        <dbReference type="SAM" id="Phobius"/>
    </source>
</evidence>
<dbReference type="SUPFAM" id="SSF47384">
    <property type="entry name" value="Homodimeric domain of signal transducing histidine kinase"/>
    <property type="match status" value="1"/>
</dbReference>
<protein>
    <recommendedName>
        <fullName evidence="2">histidine kinase</fullName>
        <ecNumber evidence="2">2.7.13.3</ecNumber>
    </recommendedName>
</protein>
<dbReference type="InterPro" id="IPR004358">
    <property type="entry name" value="Sig_transdc_His_kin-like_C"/>
</dbReference>
<dbReference type="GO" id="GO:0030295">
    <property type="term" value="F:protein kinase activator activity"/>
    <property type="evidence" value="ECO:0007669"/>
    <property type="project" value="TreeGrafter"/>
</dbReference>
<dbReference type="SUPFAM" id="SSF55874">
    <property type="entry name" value="ATPase domain of HSP90 chaperone/DNA topoisomerase II/histidine kinase"/>
    <property type="match status" value="1"/>
</dbReference>
<evidence type="ECO:0000256" key="2">
    <source>
        <dbReference type="ARBA" id="ARBA00012438"/>
    </source>
</evidence>
<dbReference type="PANTHER" id="PTHR42878:SF15">
    <property type="entry name" value="BACTERIOPHYTOCHROME"/>
    <property type="match status" value="1"/>
</dbReference>
<dbReference type="Gene3D" id="3.30.565.10">
    <property type="entry name" value="Histidine kinase-like ATPase, C-terminal domain"/>
    <property type="match status" value="1"/>
</dbReference>
<dbReference type="SMART" id="SM00091">
    <property type="entry name" value="PAS"/>
    <property type="match status" value="2"/>
</dbReference>
<dbReference type="PROSITE" id="PS51257">
    <property type="entry name" value="PROKAR_LIPOPROTEIN"/>
    <property type="match status" value="1"/>
</dbReference>
<feature type="transmembrane region" description="Helical" evidence="8">
    <location>
        <begin position="88"/>
        <end position="110"/>
    </location>
</feature>
<dbReference type="Gene3D" id="1.10.287.130">
    <property type="match status" value="1"/>
</dbReference>
<evidence type="ECO:0000313" key="11">
    <source>
        <dbReference type="EMBL" id="SQD92075.1"/>
    </source>
</evidence>
<dbReference type="GO" id="GO:0007234">
    <property type="term" value="P:osmosensory signaling via phosphorelay pathway"/>
    <property type="evidence" value="ECO:0007669"/>
    <property type="project" value="TreeGrafter"/>
</dbReference>
<dbReference type="Proteomes" id="UP000249818">
    <property type="component" value="Chromosome BARAN1"/>
</dbReference>
<evidence type="ECO:0000259" key="9">
    <source>
        <dbReference type="PROSITE" id="PS50109"/>
    </source>
</evidence>
<keyword evidence="6 8" id="KW-0472">Membrane</keyword>
<feature type="transmembrane region" description="Helical" evidence="8">
    <location>
        <begin position="63"/>
        <end position="82"/>
    </location>
</feature>
<dbReference type="Pfam" id="PF08448">
    <property type="entry name" value="PAS_4"/>
    <property type="match status" value="1"/>
</dbReference>
<feature type="transmembrane region" description="Helical" evidence="8">
    <location>
        <begin position="33"/>
        <end position="56"/>
    </location>
</feature>
<dbReference type="InterPro" id="IPR035965">
    <property type="entry name" value="PAS-like_dom_sf"/>
</dbReference>
<dbReference type="PROSITE" id="PS50109">
    <property type="entry name" value="HIS_KIN"/>
    <property type="match status" value="1"/>
</dbReference>
<dbReference type="SMART" id="SM00388">
    <property type="entry name" value="HisKA"/>
    <property type="match status" value="1"/>
</dbReference>
<dbReference type="Pfam" id="PF02518">
    <property type="entry name" value="HATPase_c"/>
    <property type="match status" value="1"/>
</dbReference>
<feature type="coiled-coil region" evidence="7">
    <location>
        <begin position="226"/>
        <end position="253"/>
    </location>
</feature>
<dbReference type="AlphaFoldDB" id="A0A2X3MIT3"/>